<evidence type="ECO:0000256" key="1">
    <source>
        <dbReference type="SAM" id="MobiDB-lite"/>
    </source>
</evidence>
<name>A0A811ZDJ8_NYCPR</name>
<dbReference type="InterPro" id="IPR051718">
    <property type="entry name" value="ARF_GTPase-activating"/>
</dbReference>
<dbReference type="AlphaFoldDB" id="A0A811ZDJ8"/>
<protein>
    <submittedName>
        <fullName evidence="2">(raccoon dog) hypothetical protein</fullName>
    </submittedName>
</protein>
<dbReference type="GO" id="GO:0005096">
    <property type="term" value="F:GTPase activator activity"/>
    <property type="evidence" value="ECO:0007669"/>
    <property type="project" value="TreeGrafter"/>
</dbReference>
<sequence length="268" mass="29425">MSIYSCKLPRDGVLKIFKNKIFYKRDKYEKKKYYDKNSILKRLWKKDNQQLEFRKSINCKNAAEPTAPVTNGNITTVSALNDIWTFWTTTQVPGPRISNPLPATLLPPVPEMFSIPGAANLSTVISGDLHLFTEQATKSEEVAKNKLSKDSILSLYSTGNIQRQRTPGVFKGPTNRPFTSQAPNGSQDYPSVGVPVAKPVAPGLLGNVMGQSGKHDDGQAHAQWMNQPMAGMRISSTNPTVDFDQPPSPAAGWSGGSSSQTLSTQLWK</sequence>
<feature type="region of interest" description="Disordered" evidence="1">
    <location>
        <begin position="232"/>
        <end position="268"/>
    </location>
</feature>
<dbReference type="PANTHER" id="PTHR45705">
    <property type="entry name" value="FI20236P1"/>
    <property type="match status" value="1"/>
</dbReference>
<dbReference type="EMBL" id="CAJHUB010000762">
    <property type="protein sequence ID" value="CAD7686795.1"/>
    <property type="molecule type" value="Genomic_DNA"/>
</dbReference>
<evidence type="ECO:0000313" key="3">
    <source>
        <dbReference type="Proteomes" id="UP000645828"/>
    </source>
</evidence>
<evidence type="ECO:0000313" key="2">
    <source>
        <dbReference type="EMBL" id="CAD7686795.1"/>
    </source>
</evidence>
<dbReference type="GO" id="GO:0005737">
    <property type="term" value="C:cytoplasm"/>
    <property type="evidence" value="ECO:0007669"/>
    <property type="project" value="TreeGrafter"/>
</dbReference>
<dbReference type="GO" id="GO:2000369">
    <property type="term" value="P:regulation of clathrin-dependent endocytosis"/>
    <property type="evidence" value="ECO:0007669"/>
    <property type="project" value="TreeGrafter"/>
</dbReference>
<feature type="compositionally biased region" description="Low complexity" evidence="1">
    <location>
        <begin position="250"/>
        <end position="268"/>
    </location>
</feature>
<organism evidence="2 3">
    <name type="scientific">Nyctereutes procyonoides</name>
    <name type="common">Raccoon dog</name>
    <name type="synonym">Canis procyonoides</name>
    <dbReference type="NCBI Taxonomy" id="34880"/>
    <lineage>
        <taxon>Eukaryota</taxon>
        <taxon>Metazoa</taxon>
        <taxon>Chordata</taxon>
        <taxon>Craniata</taxon>
        <taxon>Vertebrata</taxon>
        <taxon>Euteleostomi</taxon>
        <taxon>Mammalia</taxon>
        <taxon>Eutheria</taxon>
        <taxon>Laurasiatheria</taxon>
        <taxon>Carnivora</taxon>
        <taxon>Caniformia</taxon>
        <taxon>Canidae</taxon>
        <taxon>Nyctereutes</taxon>
    </lineage>
</organism>
<gene>
    <name evidence="2" type="ORF">NYPRO_LOCUS19588</name>
</gene>
<dbReference type="PANTHER" id="PTHR45705:SF8">
    <property type="entry name" value="STROMAL MEMBRANE-ASSOCIATED PROTEIN 1"/>
    <property type="match status" value="1"/>
</dbReference>
<comment type="caution">
    <text evidence="2">The sequence shown here is derived from an EMBL/GenBank/DDBJ whole genome shotgun (WGS) entry which is preliminary data.</text>
</comment>
<dbReference type="Proteomes" id="UP000645828">
    <property type="component" value="Unassembled WGS sequence"/>
</dbReference>
<feature type="region of interest" description="Disordered" evidence="1">
    <location>
        <begin position="164"/>
        <end position="189"/>
    </location>
</feature>
<reference evidence="2" key="1">
    <citation type="submission" date="2020-12" db="EMBL/GenBank/DDBJ databases">
        <authorList>
            <consortium name="Molecular Ecology Group"/>
        </authorList>
    </citation>
    <scope>NUCLEOTIDE SEQUENCE</scope>
    <source>
        <strain evidence="2">TBG_1078</strain>
    </source>
</reference>
<accession>A0A811ZDJ8</accession>
<proteinExistence type="predicted"/>
<feature type="compositionally biased region" description="Polar residues" evidence="1">
    <location>
        <begin position="176"/>
        <end position="189"/>
    </location>
</feature>
<keyword evidence="3" id="KW-1185">Reference proteome</keyword>